<dbReference type="EMBL" id="KN826070">
    <property type="protein sequence ID" value="KIK80222.1"/>
    <property type="molecule type" value="Genomic_DNA"/>
</dbReference>
<evidence type="ECO:0000313" key="2">
    <source>
        <dbReference type="Proteomes" id="UP000054538"/>
    </source>
</evidence>
<dbReference type="HOGENOM" id="CLU_2256471_0_0_1"/>
<dbReference type="AlphaFoldDB" id="A0A0D0CBK1"/>
<reference evidence="1 2" key="1">
    <citation type="submission" date="2014-04" db="EMBL/GenBank/DDBJ databases">
        <authorList>
            <consortium name="DOE Joint Genome Institute"/>
            <person name="Kuo A."/>
            <person name="Kohler A."/>
            <person name="Jargeat P."/>
            <person name="Nagy L.G."/>
            <person name="Floudas D."/>
            <person name="Copeland A."/>
            <person name="Barry K.W."/>
            <person name="Cichocki N."/>
            <person name="Veneault-Fourrey C."/>
            <person name="LaButti K."/>
            <person name="Lindquist E.A."/>
            <person name="Lipzen A."/>
            <person name="Lundell T."/>
            <person name="Morin E."/>
            <person name="Murat C."/>
            <person name="Sun H."/>
            <person name="Tunlid A."/>
            <person name="Henrissat B."/>
            <person name="Grigoriev I.V."/>
            <person name="Hibbett D.S."/>
            <person name="Martin F."/>
            <person name="Nordberg H.P."/>
            <person name="Cantor M.N."/>
            <person name="Hua S.X."/>
        </authorList>
    </citation>
    <scope>NUCLEOTIDE SEQUENCE [LARGE SCALE GENOMIC DNA]</scope>
    <source>
        <strain evidence="1 2">Ve08.2h10</strain>
    </source>
</reference>
<proteinExistence type="predicted"/>
<sequence length="104" mass="12229">KKKGKDIGDGLPRLLTSDEFHSQVVEHAKVAVEEELVQEEQCKQWDEQTEAMGLWKEVEAVQFERNWVQRQAFKDKLVTWEAEKCRIHWNQPKLGKLESCLPKP</sequence>
<evidence type="ECO:0000313" key="1">
    <source>
        <dbReference type="EMBL" id="KIK80222.1"/>
    </source>
</evidence>
<keyword evidence="2" id="KW-1185">Reference proteome</keyword>
<gene>
    <name evidence="1" type="ORF">PAXRUDRAFT_83028</name>
</gene>
<dbReference type="Proteomes" id="UP000054538">
    <property type="component" value="Unassembled WGS sequence"/>
</dbReference>
<accession>A0A0D0CBK1</accession>
<dbReference type="InParanoid" id="A0A0D0CBK1"/>
<organism evidence="1 2">
    <name type="scientific">Paxillus rubicundulus Ve08.2h10</name>
    <dbReference type="NCBI Taxonomy" id="930991"/>
    <lineage>
        <taxon>Eukaryota</taxon>
        <taxon>Fungi</taxon>
        <taxon>Dikarya</taxon>
        <taxon>Basidiomycota</taxon>
        <taxon>Agaricomycotina</taxon>
        <taxon>Agaricomycetes</taxon>
        <taxon>Agaricomycetidae</taxon>
        <taxon>Boletales</taxon>
        <taxon>Paxilineae</taxon>
        <taxon>Paxillaceae</taxon>
        <taxon>Paxillus</taxon>
    </lineage>
</organism>
<feature type="non-terminal residue" evidence="1">
    <location>
        <position position="104"/>
    </location>
</feature>
<dbReference type="OrthoDB" id="2668279at2759"/>
<feature type="non-terminal residue" evidence="1">
    <location>
        <position position="1"/>
    </location>
</feature>
<name>A0A0D0CBK1_9AGAM</name>
<reference evidence="2" key="2">
    <citation type="submission" date="2015-01" db="EMBL/GenBank/DDBJ databases">
        <title>Evolutionary Origins and Diversification of the Mycorrhizal Mutualists.</title>
        <authorList>
            <consortium name="DOE Joint Genome Institute"/>
            <consortium name="Mycorrhizal Genomics Consortium"/>
            <person name="Kohler A."/>
            <person name="Kuo A."/>
            <person name="Nagy L.G."/>
            <person name="Floudas D."/>
            <person name="Copeland A."/>
            <person name="Barry K.W."/>
            <person name="Cichocki N."/>
            <person name="Veneault-Fourrey C."/>
            <person name="LaButti K."/>
            <person name="Lindquist E.A."/>
            <person name="Lipzen A."/>
            <person name="Lundell T."/>
            <person name="Morin E."/>
            <person name="Murat C."/>
            <person name="Riley R."/>
            <person name="Ohm R."/>
            <person name="Sun H."/>
            <person name="Tunlid A."/>
            <person name="Henrissat B."/>
            <person name="Grigoriev I.V."/>
            <person name="Hibbett D.S."/>
            <person name="Martin F."/>
        </authorList>
    </citation>
    <scope>NUCLEOTIDE SEQUENCE [LARGE SCALE GENOMIC DNA]</scope>
    <source>
        <strain evidence="2">Ve08.2h10</strain>
    </source>
</reference>
<protein>
    <submittedName>
        <fullName evidence="1">Uncharacterized protein</fullName>
    </submittedName>
</protein>